<dbReference type="Pfam" id="PF00756">
    <property type="entry name" value="Esterase"/>
    <property type="match status" value="1"/>
</dbReference>
<organism evidence="1 2">
    <name type="scientific">Flaviaesturariibacter amylovorans</name>
    <dbReference type="NCBI Taxonomy" id="1084520"/>
    <lineage>
        <taxon>Bacteria</taxon>
        <taxon>Pseudomonadati</taxon>
        <taxon>Bacteroidota</taxon>
        <taxon>Chitinophagia</taxon>
        <taxon>Chitinophagales</taxon>
        <taxon>Chitinophagaceae</taxon>
        <taxon>Flaviaestuariibacter</taxon>
    </lineage>
</organism>
<dbReference type="SUPFAM" id="SSF53474">
    <property type="entry name" value="alpha/beta-Hydrolases"/>
    <property type="match status" value="1"/>
</dbReference>
<keyword evidence="2" id="KW-1185">Reference proteome</keyword>
<dbReference type="Proteomes" id="UP001501725">
    <property type="component" value="Unassembled WGS sequence"/>
</dbReference>
<dbReference type="InterPro" id="IPR000801">
    <property type="entry name" value="Esterase-like"/>
</dbReference>
<dbReference type="InterPro" id="IPR050583">
    <property type="entry name" value="Mycobacterial_A85_antigen"/>
</dbReference>
<dbReference type="EMBL" id="BAABGY010000012">
    <property type="protein sequence ID" value="GAA4340065.1"/>
    <property type="molecule type" value="Genomic_DNA"/>
</dbReference>
<comment type="caution">
    <text evidence="1">The sequence shown here is derived from an EMBL/GenBank/DDBJ whole genome shotgun (WGS) entry which is preliminary data.</text>
</comment>
<evidence type="ECO:0008006" key="3">
    <source>
        <dbReference type="Google" id="ProtNLM"/>
    </source>
</evidence>
<evidence type="ECO:0000313" key="2">
    <source>
        <dbReference type="Proteomes" id="UP001501725"/>
    </source>
</evidence>
<dbReference type="PANTHER" id="PTHR48098:SF3">
    <property type="entry name" value="IRON(III) ENTEROBACTIN ESTERASE"/>
    <property type="match status" value="1"/>
</dbReference>
<gene>
    <name evidence="1" type="ORF">GCM10023184_37600</name>
</gene>
<name>A0ABP8HJJ7_9BACT</name>
<sequence>MQLAEHSCIIVERQLIYSADLHRYVTVDFYLPKNVVDPSALSLLLINDGQDLSKMPFDTLLNGLMESGQMKPVLCVGVHAGRDRKMEYGTAKVLDFQGRGARAAAYERFVLNKLLPHVHSFYCIESFSTKAIAGFSLGGLSAIDSAWSHPDVFRIAGVFSGSLWWRIRDLEDGYVEETDRIMHQQVRKGKHHKGLRFYFTTGSLDETSDRNHNGIIDSIDDTLSLIGELKEKGYTDKDICYVNYEDGRHDVATWGRAFPHFLLWAFGK</sequence>
<dbReference type="PANTHER" id="PTHR48098">
    <property type="entry name" value="ENTEROCHELIN ESTERASE-RELATED"/>
    <property type="match status" value="1"/>
</dbReference>
<evidence type="ECO:0000313" key="1">
    <source>
        <dbReference type="EMBL" id="GAA4340065.1"/>
    </source>
</evidence>
<dbReference type="InterPro" id="IPR029058">
    <property type="entry name" value="AB_hydrolase_fold"/>
</dbReference>
<dbReference type="RefSeq" id="WP_345257392.1">
    <property type="nucleotide sequence ID" value="NZ_BAABGY010000012.1"/>
</dbReference>
<accession>A0ABP8HJJ7</accession>
<proteinExistence type="predicted"/>
<dbReference type="Gene3D" id="3.40.50.1820">
    <property type="entry name" value="alpha/beta hydrolase"/>
    <property type="match status" value="1"/>
</dbReference>
<reference evidence="2" key="1">
    <citation type="journal article" date="2019" name="Int. J. Syst. Evol. Microbiol.">
        <title>The Global Catalogue of Microorganisms (GCM) 10K type strain sequencing project: providing services to taxonomists for standard genome sequencing and annotation.</title>
        <authorList>
            <consortium name="The Broad Institute Genomics Platform"/>
            <consortium name="The Broad Institute Genome Sequencing Center for Infectious Disease"/>
            <person name="Wu L."/>
            <person name="Ma J."/>
        </authorList>
    </citation>
    <scope>NUCLEOTIDE SEQUENCE [LARGE SCALE GENOMIC DNA]</scope>
    <source>
        <strain evidence="2">JCM 17919</strain>
    </source>
</reference>
<protein>
    <recommendedName>
        <fullName evidence="3">Esterase</fullName>
    </recommendedName>
</protein>